<comment type="caution">
    <text evidence="3">The sequence shown here is derived from an EMBL/GenBank/DDBJ whole genome shotgun (WGS) entry which is preliminary data.</text>
</comment>
<accession>A0AAV4VHN2</accession>
<protein>
    <submittedName>
        <fullName evidence="3">Uncharacterized protein</fullName>
    </submittedName>
</protein>
<dbReference type="Proteomes" id="UP001054945">
    <property type="component" value="Unassembled WGS sequence"/>
</dbReference>
<evidence type="ECO:0000313" key="3">
    <source>
        <dbReference type="EMBL" id="GIY69109.1"/>
    </source>
</evidence>
<keyword evidence="2" id="KW-1133">Transmembrane helix</keyword>
<keyword evidence="4" id="KW-1185">Reference proteome</keyword>
<name>A0AAV4VHN2_CAEEX</name>
<keyword evidence="2" id="KW-0472">Membrane</keyword>
<evidence type="ECO:0000256" key="1">
    <source>
        <dbReference type="SAM" id="MobiDB-lite"/>
    </source>
</evidence>
<gene>
    <name evidence="3" type="ORF">CEXT_774631</name>
</gene>
<reference evidence="3 4" key="1">
    <citation type="submission" date="2021-06" db="EMBL/GenBank/DDBJ databases">
        <title>Caerostris extrusa draft genome.</title>
        <authorList>
            <person name="Kono N."/>
            <person name="Arakawa K."/>
        </authorList>
    </citation>
    <scope>NUCLEOTIDE SEQUENCE [LARGE SCALE GENOMIC DNA]</scope>
</reference>
<keyword evidence="2" id="KW-0812">Transmembrane</keyword>
<evidence type="ECO:0000256" key="2">
    <source>
        <dbReference type="SAM" id="Phobius"/>
    </source>
</evidence>
<feature type="transmembrane region" description="Helical" evidence="2">
    <location>
        <begin position="20"/>
        <end position="44"/>
    </location>
</feature>
<proteinExistence type="predicted"/>
<sequence length="119" mass="13055">MNLPGIEGKLKRHNPTKEGSVIALTIGMLILGFVLGGVTLNLVVSRKFGVSLFQRKQNRDPFSNSAGESSMAERKKRRRLTEQSHPGGPIPVTSASKQATCTYEIHSKIQTLQHPEKCS</sequence>
<dbReference type="EMBL" id="BPLR01014489">
    <property type="protein sequence ID" value="GIY69109.1"/>
    <property type="molecule type" value="Genomic_DNA"/>
</dbReference>
<feature type="region of interest" description="Disordered" evidence="1">
    <location>
        <begin position="58"/>
        <end position="96"/>
    </location>
</feature>
<organism evidence="3 4">
    <name type="scientific">Caerostris extrusa</name>
    <name type="common">Bark spider</name>
    <name type="synonym">Caerostris bankana</name>
    <dbReference type="NCBI Taxonomy" id="172846"/>
    <lineage>
        <taxon>Eukaryota</taxon>
        <taxon>Metazoa</taxon>
        <taxon>Ecdysozoa</taxon>
        <taxon>Arthropoda</taxon>
        <taxon>Chelicerata</taxon>
        <taxon>Arachnida</taxon>
        <taxon>Araneae</taxon>
        <taxon>Araneomorphae</taxon>
        <taxon>Entelegynae</taxon>
        <taxon>Araneoidea</taxon>
        <taxon>Araneidae</taxon>
        <taxon>Caerostris</taxon>
    </lineage>
</organism>
<dbReference type="AlphaFoldDB" id="A0AAV4VHN2"/>
<evidence type="ECO:0000313" key="4">
    <source>
        <dbReference type="Proteomes" id="UP001054945"/>
    </source>
</evidence>